<dbReference type="PANTHER" id="PTHR43163:SF6">
    <property type="entry name" value="DIPEPTIDE TRANSPORT SYSTEM PERMEASE PROTEIN DPPB-RELATED"/>
    <property type="match status" value="1"/>
</dbReference>
<dbReference type="Pfam" id="PF00528">
    <property type="entry name" value="BPD_transp_1"/>
    <property type="match status" value="1"/>
</dbReference>
<evidence type="ECO:0000256" key="2">
    <source>
        <dbReference type="ARBA" id="ARBA00022448"/>
    </source>
</evidence>
<feature type="domain" description="ABC transmembrane type-1" evidence="8">
    <location>
        <begin position="95"/>
        <end position="300"/>
    </location>
</feature>
<evidence type="ECO:0000313" key="10">
    <source>
        <dbReference type="Proteomes" id="UP000462055"/>
    </source>
</evidence>
<protein>
    <submittedName>
        <fullName evidence="9">ABC transporter permease subunit</fullName>
    </submittedName>
</protein>
<name>A0A6I4MF66_9ACTN</name>
<evidence type="ECO:0000256" key="1">
    <source>
        <dbReference type="ARBA" id="ARBA00004651"/>
    </source>
</evidence>
<dbReference type="PROSITE" id="PS50928">
    <property type="entry name" value="ABC_TM1"/>
    <property type="match status" value="1"/>
</dbReference>
<dbReference type="AlphaFoldDB" id="A0A6I4MF66"/>
<comment type="similarity">
    <text evidence="7">Belongs to the binding-protein-dependent transport system permease family.</text>
</comment>
<feature type="transmembrane region" description="Helical" evidence="7">
    <location>
        <begin position="177"/>
        <end position="196"/>
    </location>
</feature>
<keyword evidence="2 7" id="KW-0813">Transport</keyword>
<dbReference type="Pfam" id="PF19300">
    <property type="entry name" value="BPD_transp_1_N"/>
    <property type="match status" value="1"/>
</dbReference>
<keyword evidence="6 7" id="KW-0472">Membrane</keyword>
<evidence type="ECO:0000256" key="4">
    <source>
        <dbReference type="ARBA" id="ARBA00022692"/>
    </source>
</evidence>
<feature type="transmembrane region" description="Helical" evidence="7">
    <location>
        <begin position="235"/>
        <end position="261"/>
    </location>
</feature>
<feature type="transmembrane region" description="Helical" evidence="7">
    <location>
        <begin position="7"/>
        <end position="26"/>
    </location>
</feature>
<dbReference type="Proteomes" id="UP000462055">
    <property type="component" value="Unassembled WGS sequence"/>
</dbReference>
<dbReference type="GO" id="GO:0005886">
    <property type="term" value="C:plasma membrane"/>
    <property type="evidence" value="ECO:0007669"/>
    <property type="project" value="UniProtKB-SubCell"/>
</dbReference>
<dbReference type="InterPro" id="IPR045621">
    <property type="entry name" value="BPD_transp_1_N"/>
</dbReference>
<feature type="transmembrane region" description="Helical" evidence="7">
    <location>
        <begin position="101"/>
        <end position="122"/>
    </location>
</feature>
<evidence type="ECO:0000256" key="3">
    <source>
        <dbReference type="ARBA" id="ARBA00022475"/>
    </source>
</evidence>
<evidence type="ECO:0000256" key="5">
    <source>
        <dbReference type="ARBA" id="ARBA00022989"/>
    </source>
</evidence>
<dbReference type="CDD" id="cd06261">
    <property type="entry name" value="TM_PBP2"/>
    <property type="match status" value="1"/>
</dbReference>
<keyword evidence="5 7" id="KW-1133">Transmembrane helix</keyword>
<keyword evidence="10" id="KW-1185">Reference proteome</keyword>
<feature type="transmembrane region" description="Helical" evidence="7">
    <location>
        <begin position="281"/>
        <end position="307"/>
    </location>
</feature>
<keyword evidence="4 7" id="KW-0812">Transmembrane</keyword>
<dbReference type="Gene3D" id="1.10.3720.10">
    <property type="entry name" value="MetI-like"/>
    <property type="match status" value="1"/>
</dbReference>
<feature type="transmembrane region" description="Helical" evidence="7">
    <location>
        <begin position="134"/>
        <end position="157"/>
    </location>
</feature>
<sequence length="314" mass="33396">MLRTVIIRLLAMIPLVFLVATGVFFLSQLSDVDPAENIVGPDASAAQVAAVRAELGLDRPVLEQYTDWLSGAVHGDLGRSLYTKADVATSLMQALPVTLSLTFGGLLVGLLLGVPSGIWSALRAGRAGDKAISLVATVGQAVPGFWLGLLLIFAFAIRLPWFPSIGYVPIDQDPAGWLRSLTLPSISLGLIAAAAISRQTRSSMIGVLQQEYVRTALSKGLSKRRVVLKHALKNAAVPIVTVVSFQVTTLLGGSIVIERLFAMPGLGQLAINAVLRRDPDVIQGIVVLTVIVVVLVNVLLDLSYAWLNPKVRAI</sequence>
<keyword evidence="3" id="KW-1003">Cell membrane</keyword>
<reference evidence="9" key="1">
    <citation type="submission" date="2019-12" db="EMBL/GenBank/DDBJ databases">
        <title>Actinomadura physcomitrii sp. nov., a novel actinomycete isolated from moss [Physcomitrium sphaericum (Ludw) Fuernr].</title>
        <authorList>
            <person name="Zhuang X."/>
        </authorList>
    </citation>
    <scope>NUCLEOTIDE SEQUENCE [LARGE SCALE GENOMIC DNA]</scope>
    <source>
        <strain evidence="9">LD22</strain>
    </source>
</reference>
<dbReference type="PANTHER" id="PTHR43163">
    <property type="entry name" value="DIPEPTIDE TRANSPORT SYSTEM PERMEASE PROTEIN DPPB-RELATED"/>
    <property type="match status" value="1"/>
</dbReference>
<dbReference type="SUPFAM" id="SSF161098">
    <property type="entry name" value="MetI-like"/>
    <property type="match status" value="1"/>
</dbReference>
<dbReference type="EMBL" id="WBMS02000007">
    <property type="protein sequence ID" value="MWA00866.1"/>
    <property type="molecule type" value="Genomic_DNA"/>
</dbReference>
<evidence type="ECO:0000256" key="6">
    <source>
        <dbReference type="ARBA" id="ARBA00023136"/>
    </source>
</evidence>
<proteinExistence type="inferred from homology"/>
<comment type="caution">
    <text evidence="9">The sequence shown here is derived from an EMBL/GenBank/DDBJ whole genome shotgun (WGS) entry which is preliminary data.</text>
</comment>
<gene>
    <name evidence="9" type="ORF">F8568_010825</name>
</gene>
<evidence type="ECO:0000313" key="9">
    <source>
        <dbReference type="EMBL" id="MWA00866.1"/>
    </source>
</evidence>
<dbReference type="InterPro" id="IPR000515">
    <property type="entry name" value="MetI-like"/>
</dbReference>
<dbReference type="RefSeq" id="WP_151593396.1">
    <property type="nucleotide sequence ID" value="NZ_WBMS02000007.1"/>
</dbReference>
<accession>A0A6I4MF66</accession>
<evidence type="ECO:0000256" key="7">
    <source>
        <dbReference type="RuleBase" id="RU363032"/>
    </source>
</evidence>
<dbReference type="InterPro" id="IPR035906">
    <property type="entry name" value="MetI-like_sf"/>
</dbReference>
<dbReference type="GO" id="GO:0071916">
    <property type="term" value="F:dipeptide transmembrane transporter activity"/>
    <property type="evidence" value="ECO:0007669"/>
    <property type="project" value="TreeGrafter"/>
</dbReference>
<evidence type="ECO:0000259" key="8">
    <source>
        <dbReference type="PROSITE" id="PS50928"/>
    </source>
</evidence>
<comment type="subcellular location">
    <subcellularLocation>
        <location evidence="1 7">Cell membrane</location>
        <topology evidence="1 7">Multi-pass membrane protein</topology>
    </subcellularLocation>
</comment>
<organism evidence="9 10">
    <name type="scientific">Actinomadura physcomitrii</name>
    <dbReference type="NCBI Taxonomy" id="2650748"/>
    <lineage>
        <taxon>Bacteria</taxon>
        <taxon>Bacillati</taxon>
        <taxon>Actinomycetota</taxon>
        <taxon>Actinomycetes</taxon>
        <taxon>Streptosporangiales</taxon>
        <taxon>Thermomonosporaceae</taxon>
        <taxon>Actinomadura</taxon>
    </lineage>
</organism>